<sequence>MTLIYRGQKYVQNKEAAKKQHNELTYRGKTYTS</sequence>
<proteinExistence type="predicted"/>
<dbReference type="Proteomes" id="UP000666562">
    <property type="component" value="Unassembled WGS sequence"/>
</dbReference>
<comment type="caution">
    <text evidence="1">The sequence shown here is derived from an EMBL/GenBank/DDBJ whole genome shotgun (WGS) entry which is preliminary data.</text>
</comment>
<dbReference type="Pfam" id="PF14105">
    <property type="entry name" value="DUF4278"/>
    <property type="match status" value="1"/>
</dbReference>
<dbReference type="AlphaFoldDB" id="A0A8I1X4I1"/>
<accession>A0A8I1X4I1</accession>
<name>A0A8I1X4I1_PROMR</name>
<dbReference type="EMBL" id="JAAORC010000001">
    <property type="protein sequence ID" value="MBO8222552.1"/>
    <property type="molecule type" value="Genomic_DNA"/>
</dbReference>
<organism evidence="1 2">
    <name type="scientific">Prochlorococcus marinus str. XMU1401</name>
    <dbReference type="NCBI Taxonomy" id="2052594"/>
    <lineage>
        <taxon>Bacteria</taxon>
        <taxon>Bacillati</taxon>
        <taxon>Cyanobacteriota</taxon>
        <taxon>Cyanophyceae</taxon>
        <taxon>Synechococcales</taxon>
        <taxon>Prochlorococcaceae</taxon>
        <taxon>Prochlorococcus</taxon>
    </lineage>
</organism>
<evidence type="ECO:0000313" key="1">
    <source>
        <dbReference type="EMBL" id="MBO8222552.1"/>
    </source>
</evidence>
<dbReference type="RefSeq" id="WP_071778077.1">
    <property type="nucleotide sequence ID" value="NZ_JAAORC010000001.1"/>
</dbReference>
<dbReference type="InterPro" id="IPR025458">
    <property type="entry name" value="DUF4278"/>
</dbReference>
<evidence type="ECO:0000313" key="2">
    <source>
        <dbReference type="Proteomes" id="UP000666562"/>
    </source>
</evidence>
<reference evidence="1" key="1">
    <citation type="submission" date="2020-03" db="EMBL/GenBank/DDBJ databases">
        <title>Genome differentiation and subclade ecological adaptation of Prochlorococcus HLII clade in the global ocean.</title>
        <authorList>
            <person name="Yan W."/>
            <person name="Fen X."/>
            <person name="Zhang W."/>
        </authorList>
    </citation>
    <scope>NUCLEOTIDE SEQUENCE</scope>
    <source>
        <strain evidence="1">XMU1401</strain>
    </source>
</reference>
<gene>
    <name evidence="1" type="ORF">HA142_03410</name>
</gene>
<protein>
    <submittedName>
        <fullName evidence="1">DUF4278 domain-containing protein</fullName>
    </submittedName>
</protein>